<reference evidence="3 4" key="1">
    <citation type="journal article" date="2020" name="Nat. Food">
        <title>A phased Vanilla planifolia genome enables genetic improvement of flavour and production.</title>
        <authorList>
            <person name="Hasing T."/>
            <person name="Tang H."/>
            <person name="Brym M."/>
            <person name="Khazi F."/>
            <person name="Huang T."/>
            <person name="Chambers A.H."/>
        </authorList>
    </citation>
    <scope>NUCLEOTIDE SEQUENCE [LARGE SCALE GENOMIC DNA]</scope>
    <source>
        <tissue evidence="3">Leaf</tissue>
    </source>
</reference>
<dbReference type="Gene3D" id="1.25.40.10">
    <property type="entry name" value="Tetratricopeptide repeat domain"/>
    <property type="match status" value="4"/>
</dbReference>
<dbReference type="PANTHER" id="PTHR47926:SF347">
    <property type="entry name" value="PENTATRICOPEPTIDE REPEAT-CONTAINING PROTEIN"/>
    <property type="match status" value="1"/>
</dbReference>
<dbReference type="Pfam" id="PF01535">
    <property type="entry name" value="PPR"/>
    <property type="match status" value="5"/>
</dbReference>
<proteinExistence type="predicted"/>
<name>A0A835R251_VANPL</name>
<gene>
    <name evidence="3" type="ORF">HPP92_011073</name>
</gene>
<comment type="caution">
    <text evidence="3">The sequence shown here is derived from an EMBL/GenBank/DDBJ whole genome shotgun (WGS) entry which is preliminary data.</text>
</comment>
<dbReference type="PANTHER" id="PTHR47926">
    <property type="entry name" value="PENTATRICOPEPTIDE REPEAT-CONTAINING PROTEIN"/>
    <property type="match status" value="1"/>
</dbReference>
<dbReference type="GO" id="GO:0099402">
    <property type="term" value="P:plant organ development"/>
    <property type="evidence" value="ECO:0007669"/>
    <property type="project" value="UniProtKB-ARBA"/>
</dbReference>
<dbReference type="Pfam" id="PF13041">
    <property type="entry name" value="PPR_2"/>
    <property type="match status" value="1"/>
</dbReference>
<dbReference type="EMBL" id="JADCNM010000005">
    <property type="protein sequence ID" value="KAG0482989.1"/>
    <property type="molecule type" value="Genomic_DNA"/>
</dbReference>
<dbReference type="FunFam" id="1.25.40.10:FF:000158">
    <property type="entry name" value="pentatricopeptide repeat-containing protein At2g33680"/>
    <property type="match status" value="1"/>
</dbReference>
<organism evidence="3 4">
    <name type="scientific">Vanilla planifolia</name>
    <name type="common">Vanilla</name>
    <dbReference type="NCBI Taxonomy" id="51239"/>
    <lineage>
        <taxon>Eukaryota</taxon>
        <taxon>Viridiplantae</taxon>
        <taxon>Streptophyta</taxon>
        <taxon>Embryophyta</taxon>
        <taxon>Tracheophyta</taxon>
        <taxon>Spermatophyta</taxon>
        <taxon>Magnoliopsida</taxon>
        <taxon>Liliopsida</taxon>
        <taxon>Asparagales</taxon>
        <taxon>Orchidaceae</taxon>
        <taxon>Vanilloideae</taxon>
        <taxon>Vanilleae</taxon>
        <taxon>Vanilla</taxon>
    </lineage>
</organism>
<dbReference type="GO" id="GO:0003723">
    <property type="term" value="F:RNA binding"/>
    <property type="evidence" value="ECO:0007669"/>
    <property type="project" value="InterPro"/>
</dbReference>
<evidence type="ECO:0000256" key="2">
    <source>
        <dbReference type="PROSITE-ProRule" id="PRU00708"/>
    </source>
</evidence>
<feature type="repeat" description="PPR" evidence="2">
    <location>
        <begin position="369"/>
        <end position="403"/>
    </location>
</feature>
<dbReference type="NCBIfam" id="TIGR00756">
    <property type="entry name" value="PPR"/>
    <property type="match status" value="2"/>
</dbReference>
<feature type="repeat" description="PPR" evidence="2">
    <location>
        <begin position="506"/>
        <end position="540"/>
    </location>
</feature>
<sequence>MKTHARMVKLGLDTNPVTATRLIQAYNTHPCLSSLTNARQLFDQVPASSRDASLWSAIISVNARSDHPIAAIHILSKLLHQRFPSLSLSYSFASASHAAASIGDLLLARSLHAQVLRRQIIPNVFVSTSLLDMYSKCDSFVSARKVFDLMPHRNAVTWNSIIAASAAGGMSASALELFHHVKCVEYHLGADEFAVASGFNACAELGDLRSGQQIHGYSITTGIEMDPTVTNAAAKMYFRCKEVDSAERALEGRKVSLVSKLLRVKGYAFNEKYADVVMIISQGDGFVNLFMEENIIAVSVLSAAANLGLLRLGRQVHGIIVTFAYHQSSSLLENNEDGKILFNALIGMYSRCSCIKEAWMVFTSLKWRDVSHWNVLISGCIYNGLLEQALELFNIMPLKNVISWTSIISGYVQHRLPRKGLEILANLYHGEDLVRGNSFTFATALDACSSLAALDAGKQIHAQVLKNPEGDQDNRTVVETALLDMYSRSGNLGYARRVFDHMQNMNVLSWTSMITGYASHGLASEAIEVFSSMVSKGYVPNEVTFVSVLSACSYCGLIEKGLEYFNLMKDEYGIDPKVDHFACLVDMFGRAGKLVEAQNYVERFNDSEMLTKVENVVDDRNASIWGALLGGCKMHGNVEIGSVTVEKMIHTIQARCSCCII</sequence>
<dbReference type="PROSITE" id="PS51375">
    <property type="entry name" value="PPR"/>
    <property type="match status" value="2"/>
</dbReference>
<evidence type="ECO:0000313" key="4">
    <source>
        <dbReference type="Proteomes" id="UP000639772"/>
    </source>
</evidence>
<dbReference type="OrthoDB" id="785790at2759"/>
<evidence type="ECO:0000313" key="3">
    <source>
        <dbReference type="EMBL" id="KAG0482989.1"/>
    </source>
</evidence>
<dbReference type="InterPro" id="IPR046960">
    <property type="entry name" value="PPR_At4g14850-like_plant"/>
</dbReference>
<dbReference type="GO" id="GO:0009451">
    <property type="term" value="P:RNA modification"/>
    <property type="evidence" value="ECO:0007669"/>
    <property type="project" value="InterPro"/>
</dbReference>
<dbReference type="Proteomes" id="UP000639772">
    <property type="component" value="Unassembled WGS sequence"/>
</dbReference>
<dbReference type="InterPro" id="IPR002885">
    <property type="entry name" value="PPR_rpt"/>
</dbReference>
<protein>
    <recommendedName>
        <fullName evidence="5">Pentatricopeptide repeat-containing protein</fullName>
    </recommendedName>
</protein>
<evidence type="ECO:0000256" key="1">
    <source>
        <dbReference type="ARBA" id="ARBA00022737"/>
    </source>
</evidence>
<accession>A0A835R251</accession>
<dbReference type="InterPro" id="IPR011990">
    <property type="entry name" value="TPR-like_helical_dom_sf"/>
</dbReference>
<evidence type="ECO:0008006" key="5">
    <source>
        <dbReference type="Google" id="ProtNLM"/>
    </source>
</evidence>
<keyword evidence="1" id="KW-0677">Repeat</keyword>
<dbReference type="AlphaFoldDB" id="A0A835R251"/>